<organism evidence="2">
    <name type="scientific">Hydrogenobacter sp</name>
    <dbReference type="NCBI Taxonomy" id="2152829"/>
    <lineage>
        <taxon>Bacteria</taxon>
        <taxon>Pseudomonadati</taxon>
        <taxon>Aquificota</taxon>
        <taxon>Aquificia</taxon>
        <taxon>Aquificales</taxon>
        <taxon>Aquificaceae</taxon>
        <taxon>Hydrogenobacter</taxon>
    </lineage>
</organism>
<dbReference type="PROSITE" id="PS51704">
    <property type="entry name" value="GP_PDE"/>
    <property type="match status" value="1"/>
</dbReference>
<dbReference type="PANTHER" id="PTHR46211:SF14">
    <property type="entry name" value="GLYCEROPHOSPHODIESTER PHOSPHODIESTERASE"/>
    <property type="match status" value="1"/>
</dbReference>
<reference evidence="2" key="1">
    <citation type="journal article" date="2020" name="mSystems">
        <title>Genome- and Community-Level Interaction Insights into Carbon Utilization and Element Cycling Functions of Hydrothermarchaeota in Hydrothermal Sediment.</title>
        <authorList>
            <person name="Zhou Z."/>
            <person name="Liu Y."/>
            <person name="Xu W."/>
            <person name="Pan J."/>
            <person name="Luo Z.H."/>
            <person name="Li M."/>
        </authorList>
    </citation>
    <scope>NUCLEOTIDE SEQUENCE [LARGE SCALE GENOMIC DNA]</scope>
    <source>
        <strain evidence="2">SpSt-132</strain>
    </source>
</reference>
<evidence type="ECO:0000313" key="2">
    <source>
        <dbReference type="EMBL" id="HEW46233.1"/>
    </source>
</evidence>
<sequence>MKLLELFSKKVLVGHRGHPAKELENTLESIESAIKHGADIVEVDIQKTKDGVLVLSHDESLEKTYGVSKNIRESLWEDLKGVHKDGYRLARLDDALDLVKGRVGMFLEIKHPEDTRDVLKLLEEKKASDWTALISFYPEALEIAKGKVATGLVYAKPPGMIPEAKKLGCSLVLPKYSLATQKAVDFAHKLKLKVVAWTVNDVNKAKELFERGVDAIATDDVLALRQAVV</sequence>
<dbReference type="Gene3D" id="3.20.20.190">
    <property type="entry name" value="Phosphatidylinositol (PI) phosphodiesterase"/>
    <property type="match status" value="1"/>
</dbReference>
<evidence type="ECO:0000259" key="1">
    <source>
        <dbReference type="PROSITE" id="PS51704"/>
    </source>
</evidence>
<comment type="caution">
    <text evidence="2">The sequence shown here is derived from an EMBL/GenBank/DDBJ whole genome shotgun (WGS) entry which is preliminary data.</text>
</comment>
<accession>A0A7C2ZPB8</accession>
<dbReference type="InterPro" id="IPR030395">
    <property type="entry name" value="GP_PDE_dom"/>
</dbReference>
<dbReference type="GO" id="GO:0008081">
    <property type="term" value="F:phosphoric diester hydrolase activity"/>
    <property type="evidence" value="ECO:0007669"/>
    <property type="project" value="InterPro"/>
</dbReference>
<gene>
    <name evidence="2" type="ORF">ENO47_06155</name>
</gene>
<protein>
    <submittedName>
        <fullName evidence="2">Glycerophosphodiester phosphodiesterase</fullName>
    </submittedName>
</protein>
<dbReference type="CDD" id="cd08556">
    <property type="entry name" value="GDPD"/>
    <property type="match status" value="1"/>
</dbReference>
<dbReference type="EMBL" id="DSFP01000053">
    <property type="protein sequence ID" value="HEW46233.1"/>
    <property type="molecule type" value="Genomic_DNA"/>
</dbReference>
<dbReference type="AlphaFoldDB" id="A0A7C2ZPB8"/>
<feature type="domain" description="GP-PDE" evidence="1">
    <location>
        <begin position="10"/>
        <end position="228"/>
    </location>
</feature>
<dbReference type="InterPro" id="IPR017946">
    <property type="entry name" value="PLC-like_Pdiesterase_TIM-brl"/>
</dbReference>
<dbReference type="PANTHER" id="PTHR46211">
    <property type="entry name" value="GLYCEROPHOSPHORYL DIESTER PHOSPHODIESTERASE"/>
    <property type="match status" value="1"/>
</dbReference>
<name>A0A7C2ZPB8_9AQUI</name>
<dbReference type="SUPFAM" id="SSF51695">
    <property type="entry name" value="PLC-like phosphodiesterases"/>
    <property type="match status" value="1"/>
</dbReference>
<dbReference type="GO" id="GO:0006629">
    <property type="term" value="P:lipid metabolic process"/>
    <property type="evidence" value="ECO:0007669"/>
    <property type="project" value="InterPro"/>
</dbReference>
<proteinExistence type="predicted"/>
<dbReference type="Pfam" id="PF03009">
    <property type="entry name" value="GDPD"/>
    <property type="match status" value="1"/>
</dbReference>